<name>A0A242MDC5_CABSO</name>
<gene>
    <name evidence="2" type="ORF">PAMC26577_30130</name>
</gene>
<feature type="region of interest" description="Disordered" evidence="1">
    <location>
        <begin position="17"/>
        <end position="83"/>
    </location>
</feature>
<comment type="caution">
    <text evidence="2">The sequence shown here is derived from an EMBL/GenBank/DDBJ whole genome shotgun (WGS) entry which is preliminary data.</text>
</comment>
<dbReference type="InterPro" id="IPR009057">
    <property type="entry name" value="Homeodomain-like_sf"/>
</dbReference>
<dbReference type="EMBL" id="NBTZ01000115">
    <property type="protein sequence ID" value="OTP69297.1"/>
    <property type="molecule type" value="Genomic_DNA"/>
</dbReference>
<proteinExistence type="predicted"/>
<organism evidence="2 3">
    <name type="scientific">Caballeronia sordidicola</name>
    <name type="common">Burkholderia sordidicola</name>
    <dbReference type="NCBI Taxonomy" id="196367"/>
    <lineage>
        <taxon>Bacteria</taxon>
        <taxon>Pseudomonadati</taxon>
        <taxon>Pseudomonadota</taxon>
        <taxon>Betaproteobacteria</taxon>
        <taxon>Burkholderiales</taxon>
        <taxon>Burkholderiaceae</taxon>
        <taxon>Caballeronia</taxon>
    </lineage>
</organism>
<feature type="compositionally biased region" description="Basic and acidic residues" evidence="1">
    <location>
        <begin position="72"/>
        <end position="83"/>
    </location>
</feature>
<dbReference type="Proteomes" id="UP000195221">
    <property type="component" value="Unassembled WGS sequence"/>
</dbReference>
<reference evidence="2 3" key="1">
    <citation type="submission" date="2017-03" db="EMBL/GenBank/DDBJ databases">
        <title>Genome analysis of strain PAMC 26577.</title>
        <authorList>
            <person name="Oh H.-M."/>
            <person name="Yang J.-A."/>
        </authorList>
    </citation>
    <scope>NUCLEOTIDE SEQUENCE [LARGE SCALE GENOMIC DNA]</scope>
    <source>
        <strain evidence="2 3">PAMC 26577</strain>
    </source>
</reference>
<sequence length="83" mass="9015">MSRQTGYKWLNRYKKDGIAGLADQSRRPLDSPSITPPALEQPVLGVRTRNPAWGAQDRPAPARSDAGAAAGHQHDCRDPASPR</sequence>
<dbReference type="AlphaFoldDB" id="A0A242MDC5"/>
<evidence type="ECO:0000256" key="1">
    <source>
        <dbReference type="SAM" id="MobiDB-lite"/>
    </source>
</evidence>
<evidence type="ECO:0000313" key="3">
    <source>
        <dbReference type="Proteomes" id="UP000195221"/>
    </source>
</evidence>
<protein>
    <submittedName>
        <fullName evidence="2">Mobile element protein</fullName>
    </submittedName>
</protein>
<feature type="compositionally biased region" description="Low complexity" evidence="1">
    <location>
        <begin position="57"/>
        <end position="71"/>
    </location>
</feature>
<accession>A0A242MDC5</accession>
<dbReference type="Pfam" id="PF13565">
    <property type="entry name" value="HTH_32"/>
    <property type="match status" value="1"/>
</dbReference>
<evidence type="ECO:0000313" key="2">
    <source>
        <dbReference type="EMBL" id="OTP69297.1"/>
    </source>
</evidence>
<dbReference type="SUPFAM" id="SSF46689">
    <property type="entry name" value="Homeodomain-like"/>
    <property type="match status" value="1"/>
</dbReference>